<feature type="transmembrane region" description="Helical" evidence="5">
    <location>
        <begin position="1049"/>
        <end position="1071"/>
    </location>
</feature>
<evidence type="ECO:0000256" key="6">
    <source>
        <dbReference type="SAM" id="SignalP"/>
    </source>
</evidence>
<evidence type="ECO:0000256" key="3">
    <source>
        <dbReference type="ARBA" id="ARBA00022737"/>
    </source>
</evidence>
<feature type="transmembrane region" description="Helical" evidence="5">
    <location>
        <begin position="881"/>
        <end position="901"/>
    </location>
</feature>
<dbReference type="PROSITE" id="PS51450">
    <property type="entry name" value="LRR"/>
    <property type="match status" value="2"/>
</dbReference>
<evidence type="ECO:0000256" key="2">
    <source>
        <dbReference type="ARBA" id="ARBA00022729"/>
    </source>
</evidence>
<comment type="caution">
    <text evidence="7">The sequence shown here is derived from an EMBL/GenBank/DDBJ whole genome shotgun (WGS) entry which is preliminary data.</text>
</comment>
<dbReference type="OrthoDB" id="676979at2759"/>
<keyword evidence="4" id="KW-0325">Glycoprotein</keyword>
<accession>A0A9Q1CNH7</accession>
<dbReference type="GO" id="GO:0005615">
    <property type="term" value="C:extracellular space"/>
    <property type="evidence" value="ECO:0007669"/>
    <property type="project" value="TreeGrafter"/>
</dbReference>
<dbReference type="SMART" id="SM01411">
    <property type="entry name" value="Ephrin_rec_like"/>
    <property type="match status" value="3"/>
</dbReference>
<name>A0A9Q1CNH7_HOLLE</name>
<feature type="signal peptide" evidence="6">
    <location>
        <begin position="1"/>
        <end position="19"/>
    </location>
</feature>
<keyword evidence="5" id="KW-0472">Membrane</keyword>
<keyword evidence="8" id="KW-1185">Reference proteome</keyword>
<dbReference type="FunFam" id="3.80.10.10:FF:000770">
    <property type="entry name" value="Uncharacterized protein"/>
    <property type="match status" value="1"/>
</dbReference>
<dbReference type="EMBL" id="JAIZAY010000001">
    <property type="protein sequence ID" value="KAJ8047978.1"/>
    <property type="molecule type" value="Genomic_DNA"/>
</dbReference>
<gene>
    <name evidence="7" type="ORF">HOLleu_00117</name>
</gene>
<organism evidence="7 8">
    <name type="scientific">Holothuria leucospilota</name>
    <name type="common">Black long sea cucumber</name>
    <name type="synonym">Mertensiothuria leucospilota</name>
    <dbReference type="NCBI Taxonomy" id="206669"/>
    <lineage>
        <taxon>Eukaryota</taxon>
        <taxon>Metazoa</taxon>
        <taxon>Echinodermata</taxon>
        <taxon>Eleutherozoa</taxon>
        <taxon>Echinozoa</taxon>
        <taxon>Holothuroidea</taxon>
        <taxon>Aspidochirotacea</taxon>
        <taxon>Aspidochirotida</taxon>
        <taxon>Holothuriidae</taxon>
        <taxon>Holothuria</taxon>
    </lineage>
</organism>
<evidence type="ECO:0000256" key="5">
    <source>
        <dbReference type="SAM" id="Phobius"/>
    </source>
</evidence>
<dbReference type="Pfam" id="PF13306">
    <property type="entry name" value="LRR_5"/>
    <property type="match status" value="1"/>
</dbReference>
<feature type="transmembrane region" description="Helical" evidence="5">
    <location>
        <begin position="990"/>
        <end position="1008"/>
    </location>
</feature>
<feature type="transmembrane region" description="Helical" evidence="5">
    <location>
        <begin position="780"/>
        <end position="801"/>
    </location>
</feature>
<proteinExistence type="predicted"/>
<dbReference type="Gene3D" id="3.80.10.10">
    <property type="entry name" value="Ribonuclease Inhibitor"/>
    <property type="match status" value="3"/>
</dbReference>
<dbReference type="PANTHER" id="PTHR45712">
    <property type="entry name" value="AGAP008170-PA"/>
    <property type="match status" value="1"/>
</dbReference>
<feature type="chain" id="PRO_5040259152" evidence="6">
    <location>
        <begin position="20"/>
        <end position="1081"/>
    </location>
</feature>
<feature type="transmembrane region" description="Helical" evidence="5">
    <location>
        <begin position="667"/>
        <end position="687"/>
    </location>
</feature>
<protein>
    <submittedName>
        <fullName evidence="7">Insulin-like growth factor-binding protein complex acid labile subunit</fullName>
    </submittedName>
</protein>
<evidence type="ECO:0000256" key="1">
    <source>
        <dbReference type="ARBA" id="ARBA00022614"/>
    </source>
</evidence>
<keyword evidence="5" id="KW-1133">Transmembrane helix</keyword>
<dbReference type="Proteomes" id="UP001152320">
    <property type="component" value="Chromosome 1"/>
</dbReference>
<dbReference type="Pfam" id="PF13855">
    <property type="entry name" value="LRR_8"/>
    <property type="match status" value="1"/>
</dbReference>
<dbReference type="SUPFAM" id="SSF52058">
    <property type="entry name" value="L domain-like"/>
    <property type="match status" value="2"/>
</dbReference>
<reference evidence="7" key="1">
    <citation type="submission" date="2021-10" db="EMBL/GenBank/DDBJ databases">
        <title>Tropical sea cucumber genome reveals ecological adaptation and Cuvierian tubules defense mechanism.</title>
        <authorList>
            <person name="Chen T."/>
        </authorList>
    </citation>
    <scope>NUCLEOTIDE SEQUENCE</scope>
    <source>
        <strain evidence="7">Nanhai2018</strain>
        <tissue evidence="7">Muscle</tissue>
    </source>
</reference>
<keyword evidence="3" id="KW-0677">Repeat</keyword>
<evidence type="ECO:0000256" key="4">
    <source>
        <dbReference type="ARBA" id="ARBA00023180"/>
    </source>
</evidence>
<dbReference type="SMART" id="SM00369">
    <property type="entry name" value="LRR_TYP"/>
    <property type="match status" value="10"/>
</dbReference>
<sequence length="1081" mass="124423">MRFLLFVAFAVMVPQILLSDQKVCGQKAVCKCDPSFTKMDCAHRNLSSVPTPLPQSVKKLNLSYNSLRRIPKMAFSSCPLLTNLNLDFNQISEIEEGAFLGNGNMTSLSMKYNNLRRIPNNTFTSCHQLQVIYLDNNEISEIEEGAFAPNCSITNMQMSNNQLQKIPIGAISRCKLLQLLYLNKNEINELEDGTFVSNPYLRYFTLQSNRLRSIPPFFYRSIQKASGVFLSTNKITEVLTSSFRDLEKVQCFALNGNQIRRLPRDLFRDILLSDTLDLSDNLIDEIPENLFIRNRTFHYMTMLFLHKNRLRFLRPNTFEGLYNLKYVFLNSNQLQSLANGAFSGSSSKFIYLFGNNFTTIQNNSFANENITEVHLFKNPIETFSTNALDGLEINTTLYVSCKLLSELPRYNREVNIKCVRSKFVPTVIADKKFIKILRREGFNCTRHGPGKKASFTCQPCRPGTFGDGETGCSPCPSGGYYQDDIGQTASIPGEIACKPCNDGTFVEKGYGASIGDCQVCPEGTNQNQPAGYRGCPCKNRYTRTNRFDKCHYCFEEGLNCSLDYEFLLPGYFWNWSFPGANITEYKLFVSNLRNETRFYDPLTTTYEKYLPRVHRCPRPDSCVNNEGHMVDKLEGSCERGYKGWLCSKCQSGYYAILDNCMLCPNKFWLYSEIIIVMCICLALYFFVRWQNKHDSNLSGNQRTLIDKISSRMKILLGFYQVVGELFESLHGLNWKYPFRLLGEFTSYVKLNVLRLFFRPQCFNEKLEIGPILRFKIRLCLPFGFVIICFLLYQIQKAYVIYRFRGCMNIREKKLRSFKATLYTYTLLFLFITYPPICDAIFSLYPGACQKFYFDRNNSHSIRLLRSDFDINCNNLAVYHNLAFVATALYVVAFPCVLLFLLRKYHRKKLDVKKPVRNTMSVSSNDHATGSEERPLLGEDYAEHGAVPVWLKFLCENYKRQFWFWEIIELVRKIAQTTMVTLLGWEDNLTILLTIGAAVLFLCLHARYLPMKNTFEQRLQVLFSLTAIFINVMAKAVPTSHETVVQTCVIILNVTIGLVVLAEAVVGLISYIRRRKTLCIEK</sequence>
<feature type="transmembrane region" description="Helical" evidence="5">
    <location>
        <begin position="821"/>
        <end position="844"/>
    </location>
</feature>
<keyword evidence="1" id="KW-0433">Leucine-rich repeat</keyword>
<feature type="transmembrane region" description="Helical" evidence="5">
    <location>
        <begin position="1020"/>
        <end position="1037"/>
    </location>
</feature>
<dbReference type="InterPro" id="IPR026906">
    <property type="entry name" value="LRR_5"/>
</dbReference>
<dbReference type="CDD" id="cd00185">
    <property type="entry name" value="TNFRSF"/>
    <property type="match status" value="1"/>
</dbReference>
<evidence type="ECO:0000313" key="7">
    <source>
        <dbReference type="EMBL" id="KAJ8047978.1"/>
    </source>
</evidence>
<dbReference type="InterPro" id="IPR032675">
    <property type="entry name" value="LRR_dom_sf"/>
</dbReference>
<dbReference type="AlphaFoldDB" id="A0A9Q1CNH7"/>
<keyword evidence="2 6" id="KW-0732">Signal</keyword>
<dbReference type="InterPro" id="IPR001611">
    <property type="entry name" value="Leu-rich_rpt"/>
</dbReference>
<dbReference type="InterPro" id="IPR050333">
    <property type="entry name" value="SLRP"/>
</dbReference>
<dbReference type="PANTHER" id="PTHR45712:SF22">
    <property type="entry name" value="INSULIN-LIKE GROWTH FACTOR-BINDING PROTEIN COMPLEX ACID LABILE SUBUNIT"/>
    <property type="match status" value="1"/>
</dbReference>
<dbReference type="InterPro" id="IPR003591">
    <property type="entry name" value="Leu-rich_rpt_typical-subtyp"/>
</dbReference>
<evidence type="ECO:0000313" key="8">
    <source>
        <dbReference type="Proteomes" id="UP001152320"/>
    </source>
</evidence>
<keyword evidence="5" id="KW-0812">Transmembrane</keyword>